<protein>
    <submittedName>
        <fullName evidence="3">F-box domain-containing protein</fullName>
    </submittedName>
</protein>
<evidence type="ECO:0000259" key="2">
    <source>
        <dbReference type="Pfam" id="PF03478"/>
    </source>
</evidence>
<reference evidence="3" key="1">
    <citation type="journal article" date="2017" name="Nature">
        <title>The sunflower genome provides insights into oil metabolism, flowering and Asterid evolution.</title>
        <authorList>
            <person name="Badouin H."/>
            <person name="Gouzy J."/>
            <person name="Grassa C.J."/>
            <person name="Murat F."/>
            <person name="Staton S.E."/>
            <person name="Cottret L."/>
            <person name="Lelandais-Briere C."/>
            <person name="Owens G.L."/>
            <person name="Carrere S."/>
            <person name="Mayjonade B."/>
            <person name="Legrand L."/>
            <person name="Gill N."/>
            <person name="Kane N.C."/>
            <person name="Bowers J.E."/>
            <person name="Hubner S."/>
            <person name="Bellec A."/>
            <person name="Berard A."/>
            <person name="Berges H."/>
            <person name="Blanchet N."/>
            <person name="Boniface M.C."/>
            <person name="Brunel D."/>
            <person name="Catrice O."/>
            <person name="Chaidir N."/>
            <person name="Claudel C."/>
            <person name="Donnadieu C."/>
            <person name="Faraut T."/>
            <person name="Fievet G."/>
            <person name="Helmstetter N."/>
            <person name="King M."/>
            <person name="Knapp S.J."/>
            <person name="Lai Z."/>
            <person name="Le Paslier M.C."/>
            <person name="Lippi Y."/>
            <person name="Lorenzon L."/>
            <person name="Mandel J.R."/>
            <person name="Marage G."/>
            <person name="Marchand G."/>
            <person name="Marquand E."/>
            <person name="Bret-Mestries E."/>
            <person name="Morien E."/>
            <person name="Nambeesan S."/>
            <person name="Nguyen T."/>
            <person name="Pegot-Espagnet P."/>
            <person name="Pouilly N."/>
            <person name="Raftis F."/>
            <person name="Sallet E."/>
            <person name="Schiex T."/>
            <person name="Thomas J."/>
            <person name="Vandecasteele C."/>
            <person name="Vares D."/>
            <person name="Vear F."/>
            <person name="Vautrin S."/>
            <person name="Crespi M."/>
            <person name="Mangin B."/>
            <person name="Burke J.M."/>
            <person name="Salse J."/>
            <person name="Munos S."/>
            <person name="Vincourt P."/>
            <person name="Rieseberg L.H."/>
            <person name="Langlade N.B."/>
        </authorList>
    </citation>
    <scope>NUCLEOTIDE SEQUENCE</scope>
    <source>
        <tissue evidence="3">Leaves</tissue>
    </source>
</reference>
<dbReference type="InterPro" id="IPR036047">
    <property type="entry name" value="F-box-like_dom_sf"/>
</dbReference>
<dbReference type="CDD" id="cd09917">
    <property type="entry name" value="F-box_SF"/>
    <property type="match status" value="1"/>
</dbReference>
<dbReference type="Gramene" id="mRNA:HanXRQr2_Chr16g0760731">
    <property type="protein sequence ID" value="CDS:HanXRQr2_Chr16g0760731.1"/>
    <property type="gene ID" value="HanXRQr2_Chr16g0760731"/>
</dbReference>
<feature type="domain" description="F-box" evidence="1">
    <location>
        <begin position="45"/>
        <end position="84"/>
    </location>
</feature>
<dbReference type="SUPFAM" id="SSF81383">
    <property type="entry name" value="F-box domain"/>
    <property type="match status" value="1"/>
</dbReference>
<keyword evidence="4" id="KW-1185">Reference proteome</keyword>
<feature type="domain" description="KIB1-4 beta-propeller" evidence="2">
    <location>
        <begin position="117"/>
        <end position="315"/>
    </location>
</feature>
<accession>A0A9K3DSU1</accession>
<dbReference type="PANTHER" id="PTHR45463:SF8">
    <property type="entry name" value="OS09G0392200 PROTEIN"/>
    <property type="match status" value="1"/>
</dbReference>
<name>A0A9K3DSU1_HELAN</name>
<dbReference type="Proteomes" id="UP000215914">
    <property type="component" value="Unassembled WGS sequence"/>
</dbReference>
<evidence type="ECO:0000259" key="1">
    <source>
        <dbReference type="Pfam" id="PF00646"/>
    </source>
</evidence>
<gene>
    <name evidence="3" type="ORF">HanXRQr2_Chr16g0760731</name>
</gene>
<evidence type="ECO:0000313" key="4">
    <source>
        <dbReference type="Proteomes" id="UP000215914"/>
    </source>
</evidence>
<reference evidence="3" key="2">
    <citation type="submission" date="2020-06" db="EMBL/GenBank/DDBJ databases">
        <title>Helianthus annuus Genome sequencing and assembly Release 2.</title>
        <authorList>
            <person name="Gouzy J."/>
            <person name="Langlade N."/>
            <person name="Munos S."/>
        </authorList>
    </citation>
    <scope>NUCLEOTIDE SEQUENCE</scope>
    <source>
        <tissue evidence="3">Leaves</tissue>
    </source>
</reference>
<dbReference type="InterPro" id="IPR001810">
    <property type="entry name" value="F-box_dom"/>
</dbReference>
<dbReference type="EMBL" id="MNCJ02000331">
    <property type="protein sequence ID" value="KAF5761070.1"/>
    <property type="molecule type" value="Genomic_DNA"/>
</dbReference>
<dbReference type="InterPro" id="IPR005174">
    <property type="entry name" value="KIB1-4_b-propeller"/>
</dbReference>
<dbReference type="Gene3D" id="1.20.1280.50">
    <property type="match status" value="1"/>
</dbReference>
<organism evidence="3 4">
    <name type="scientific">Helianthus annuus</name>
    <name type="common">Common sunflower</name>
    <dbReference type="NCBI Taxonomy" id="4232"/>
    <lineage>
        <taxon>Eukaryota</taxon>
        <taxon>Viridiplantae</taxon>
        <taxon>Streptophyta</taxon>
        <taxon>Embryophyta</taxon>
        <taxon>Tracheophyta</taxon>
        <taxon>Spermatophyta</taxon>
        <taxon>Magnoliopsida</taxon>
        <taxon>eudicotyledons</taxon>
        <taxon>Gunneridae</taxon>
        <taxon>Pentapetalae</taxon>
        <taxon>asterids</taxon>
        <taxon>campanulids</taxon>
        <taxon>Asterales</taxon>
        <taxon>Asteraceae</taxon>
        <taxon>Asteroideae</taxon>
        <taxon>Heliantheae alliance</taxon>
        <taxon>Heliantheae</taxon>
        <taxon>Helianthus</taxon>
    </lineage>
</organism>
<dbReference type="AlphaFoldDB" id="A0A9K3DSU1"/>
<sequence>MCNLLFTKSSYYSCSFASVGMTNTRSMTRKQKKLRTSDNDDLESWSNLNPDLLLLIMMHMGVFDFIAFSGVCKSWRSVAISNWNKFMVSKQPMYLSISTHSYKKDCYLEDYRRRKLKTIIPHSVGRRCVGITCGYLIFFGRKARDFWLVNPFTRKELHFPGFPFPSDVTNHLKRVKCILVFSPSMFGWVLVISRKYSRTISFSLAGEQAIWRSISSNFSILDFHFFKGKIYMISQFNHLWELRLHDPEPALALRIMKNYPWPYLWELEFVSSGENLYLRHMRGDAFDAIEVDLDEMKWVNSERTTIGEHAVFSSDFKCDAAIKPDTWTHPWTRYEKINFFKSKRSGKCLTSKMWYFPHDCLIDNDSGQFPPSL</sequence>
<comment type="caution">
    <text evidence="3">The sequence shown here is derived from an EMBL/GenBank/DDBJ whole genome shotgun (WGS) entry which is preliminary data.</text>
</comment>
<proteinExistence type="predicted"/>
<evidence type="ECO:0000313" key="3">
    <source>
        <dbReference type="EMBL" id="KAF5761070.1"/>
    </source>
</evidence>
<dbReference type="Pfam" id="PF00646">
    <property type="entry name" value="F-box"/>
    <property type="match status" value="1"/>
</dbReference>
<dbReference type="Pfam" id="PF03478">
    <property type="entry name" value="Beta-prop_KIB1-4"/>
    <property type="match status" value="1"/>
</dbReference>
<dbReference type="PANTHER" id="PTHR45463">
    <property type="entry name" value="OS09G0392200 PROTEIN"/>
    <property type="match status" value="1"/>
</dbReference>